<proteinExistence type="predicted"/>
<evidence type="ECO:0000313" key="2">
    <source>
        <dbReference type="Proteomes" id="UP000075683"/>
    </source>
</evidence>
<name>A0A150LH36_9BACI</name>
<protein>
    <submittedName>
        <fullName evidence="1">Uncharacterized protein</fullName>
    </submittedName>
</protein>
<evidence type="ECO:0000313" key="1">
    <source>
        <dbReference type="EMBL" id="KYD11555.1"/>
    </source>
</evidence>
<organism evidence="1 2">
    <name type="scientific">Caldibacillus debilis</name>
    <dbReference type="NCBI Taxonomy" id="301148"/>
    <lineage>
        <taxon>Bacteria</taxon>
        <taxon>Bacillati</taxon>
        <taxon>Bacillota</taxon>
        <taxon>Bacilli</taxon>
        <taxon>Bacillales</taxon>
        <taxon>Bacillaceae</taxon>
        <taxon>Caldibacillus</taxon>
    </lineage>
</organism>
<comment type="caution">
    <text evidence="1">The sequence shown here is derived from an EMBL/GenBank/DDBJ whole genome shotgun (WGS) entry which is preliminary data.</text>
</comment>
<dbReference type="STRING" id="301148.B4135_3215"/>
<sequence>MYKSFLGKAKFPWKRGPARGAAYAEDSRKISEKNFAASFFLRGRRKQFPGKFFPVKAAR</sequence>
<dbReference type="EMBL" id="LQYT01000109">
    <property type="protein sequence ID" value="KYD11555.1"/>
    <property type="molecule type" value="Genomic_DNA"/>
</dbReference>
<dbReference type="AlphaFoldDB" id="A0A150LH36"/>
<reference evidence="1 2" key="1">
    <citation type="submission" date="2016-01" db="EMBL/GenBank/DDBJ databases">
        <title>Draft Genome Sequences of Seven Thermophilic Sporeformers Isolated from Foods.</title>
        <authorList>
            <person name="Berendsen E.M."/>
            <person name="Wells-Bennik M.H."/>
            <person name="Krawcyk A.O."/>
            <person name="De Jong A."/>
            <person name="Holsappel S."/>
            <person name="Eijlander R.T."/>
            <person name="Kuipers O.P."/>
        </authorList>
    </citation>
    <scope>NUCLEOTIDE SEQUENCE [LARGE SCALE GENOMIC DNA]</scope>
    <source>
        <strain evidence="1 2">B4135</strain>
    </source>
</reference>
<dbReference type="Proteomes" id="UP000075683">
    <property type="component" value="Unassembled WGS sequence"/>
</dbReference>
<accession>A0A150LH36</accession>
<gene>
    <name evidence="1" type="ORF">B4135_3215</name>
</gene>